<protein>
    <submittedName>
        <fullName evidence="2">DUF4227 family protein</fullName>
    </submittedName>
</protein>
<dbReference type="EMBL" id="VYKK01000004">
    <property type="protein sequence ID" value="KAA9007438.1"/>
    <property type="molecule type" value="Genomic_DNA"/>
</dbReference>
<evidence type="ECO:0000313" key="3">
    <source>
        <dbReference type="Proteomes" id="UP000367750"/>
    </source>
</evidence>
<reference evidence="2 3" key="1">
    <citation type="submission" date="2019-09" db="EMBL/GenBank/DDBJ databases">
        <title>Bacillus ochoae sp. nov., Paenibacillus whitsoniae sp. nov., Paenibacillus spiritus sp. nov. Isolated from the Mars Exploration Rover during spacecraft assembly.</title>
        <authorList>
            <person name="Seuylemezian A."/>
            <person name="Vaishampayan P."/>
        </authorList>
    </citation>
    <scope>NUCLEOTIDE SEQUENCE [LARGE SCALE GENOMIC DNA]</scope>
    <source>
        <strain evidence="2 3">MER_111</strain>
    </source>
</reference>
<dbReference type="RefSeq" id="WP_150456728.1">
    <property type="nucleotide sequence ID" value="NZ_VYKK01000004.1"/>
</dbReference>
<keyword evidence="1" id="KW-0472">Membrane</keyword>
<comment type="caution">
    <text evidence="2">The sequence shown here is derived from an EMBL/GenBank/DDBJ whole genome shotgun (WGS) entry which is preliminary data.</text>
</comment>
<keyword evidence="3" id="KW-1185">Reference proteome</keyword>
<proteinExistence type="predicted"/>
<keyword evidence="1" id="KW-1133">Transmembrane helix</keyword>
<sequence length="77" mass="8571">MVIVVSKSVRRLLLIALFMVLCGVFHELLGLMGGWLPGPGRPEPSETNAVKAFRELGSREDAMRPADRLLLFYRSGE</sequence>
<gene>
    <name evidence="2" type="ORF">F4V43_02825</name>
</gene>
<accession>A0A5J5GID3</accession>
<organism evidence="2 3">
    <name type="scientific">Paenibacillus spiritus</name>
    <dbReference type="NCBI Taxonomy" id="2496557"/>
    <lineage>
        <taxon>Bacteria</taxon>
        <taxon>Bacillati</taxon>
        <taxon>Bacillota</taxon>
        <taxon>Bacilli</taxon>
        <taxon>Bacillales</taxon>
        <taxon>Paenibacillaceae</taxon>
        <taxon>Paenibacillus</taxon>
    </lineage>
</organism>
<evidence type="ECO:0000256" key="1">
    <source>
        <dbReference type="SAM" id="Phobius"/>
    </source>
</evidence>
<keyword evidence="1" id="KW-0812">Transmembrane</keyword>
<dbReference type="Proteomes" id="UP000367750">
    <property type="component" value="Unassembled WGS sequence"/>
</dbReference>
<feature type="transmembrane region" description="Helical" evidence="1">
    <location>
        <begin position="12"/>
        <end position="36"/>
    </location>
</feature>
<dbReference type="AlphaFoldDB" id="A0A5J5GID3"/>
<name>A0A5J5GID3_9BACL</name>
<evidence type="ECO:0000313" key="2">
    <source>
        <dbReference type="EMBL" id="KAA9007438.1"/>
    </source>
</evidence>